<dbReference type="Pfam" id="PF12638">
    <property type="entry name" value="Staygreen"/>
    <property type="match status" value="1"/>
</dbReference>
<dbReference type="KEGG" id="bko:CKF48_22035"/>
<accession>A0A248TNQ3</accession>
<dbReference type="EMBL" id="CP022983">
    <property type="protein sequence ID" value="ASV69749.1"/>
    <property type="molecule type" value="Genomic_DNA"/>
</dbReference>
<sequence length="171" mass="20368">MYRSNNLLMKGKDSMNQELDLTKLKVDILAPATNVKPVEYRNYYFRQPYGDEQAYLSISIESVKGNENNHSDALQAQWIPQMGQYVLFCRFQISKGEYTEPYAKIRYLIYEREINNWLTALVFGDQQFLQHYPWLLDSPIYVQFQSDYPAFNKIQYYGNVRQFLSKALQRQ</sequence>
<reference evidence="2 3" key="1">
    <citation type="submission" date="2017-08" db="EMBL/GenBank/DDBJ databases">
        <title>Complete Genome Sequence of Bacillus kochii Oregon-R-modENCODE STRAIN BDGP4, isolated from Drosophila melanogaster gut.</title>
        <authorList>
            <person name="Wan K.H."/>
            <person name="Yu C."/>
            <person name="Park S."/>
            <person name="Hammonds A.S."/>
            <person name="Booth B.W."/>
            <person name="Celniker S.E."/>
        </authorList>
    </citation>
    <scope>NUCLEOTIDE SEQUENCE [LARGE SCALE GENOMIC DNA]</scope>
    <source>
        <strain evidence="2 3">BDGP4</strain>
    </source>
</reference>
<keyword evidence="3" id="KW-1185">Reference proteome</keyword>
<name>A0A248TNQ3_9BACI</name>
<feature type="domain" description="Staygreen protein" evidence="1">
    <location>
        <begin position="19"/>
        <end position="163"/>
    </location>
</feature>
<dbReference type="AlphaFoldDB" id="A0A248TNQ3"/>
<dbReference type="Proteomes" id="UP000215137">
    <property type="component" value="Chromosome"/>
</dbReference>
<evidence type="ECO:0000313" key="3">
    <source>
        <dbReference type="Proteomes" id="UP000215137"/>
    </source>
</evidence>
<gene>
    <name evidence="2" type="ORF">CKF48_22035</name>
</gene>
<evidence type="ECO:0000313" key="2">
    <source>
        <dbReference type="EMBL" id="ASV69749.1"/>
    </source>
</evidence>
<protein>
    <recommendedName>
        <fullName evidence="1">Staygreen protein domain-containing protein</fullName>
    </recommendedName>
</protein>
<dbReference type="InterPro" id="IPR024438">
    <property type="entry name" value="Staygreen"/>
</dbReference>
<proteinExistence type="predicted"/>
<evidence type="ECO:0000259" key="1">
    <source>
        <dbReference type="Pfam" id="PF12638"/>
    </source>
</evidence>
<organism evidence="2 3">
    <name type="scientific">Cytobacillus kochii</name>
    <dbReference type="NCBI Taxonomy" id="859143"/>
    <lineage>
        <taxon>Bacteria</taxon>
        <taxon>Bacillati</taxon>
        <taxon>Bacillota</taxon>
        <taxon>Bacilli</taxon>
        <taxon>Bacillales</taxon>
        <taxon>Bacillaceae</taxon>
        <taxon>Cytobacillus</taxon>
    </lineage>
</organism>